<keyword evidence="1" id="KW-0418">Kinase</keyword>
<dbReference type="SUPFAM" id="SSF56112">
    <property type="entry name" value="Protein kinase-like (PK-like)"/>
    <property type="match status" value="1"/>
</dbReference>
<dbReference type="InterPro" id="IPR011009">
    <property type="entry name" value="Kinase-like_dom_sf"/>
</dbReference>
<dbReference type="Gene3D" id="1.10.510.10">
    <property type="entry name" value="Transferase(Phosphotransferase) domain 1"/>
    <property type="match status" value="1"/>
</dbReference>
<proteinExistence type="predicted"/>
<dbReference type="STRING" id="380248.SAMN05216251_12132"/>
<evidence type="ECO:0000313" key="2">
    <source>
        <dbReference type="Proteomes" id="UP000199323"/>
    </source>
</evidence>
<keyword evidence="2" id="KW-1185">Reference proteome</keyword>
<dbReference type="RefSeq" id="WP_093716524.1">
    <property type="nucleotide sequence ID" value="NZ_FONG01000021.1"/>
</dbReference>
<dbReference type="GO" id="GO:0016773">
    <property type="term" value="F:phosphotransferase activity, alcohol group as acceptor"/>
    <property type="evidence" value="ECO:0007669"/>
    <property type="project" value="InterPro"/>
</dbReference>
<dbReference type="Proteomes" id="UP000199323">
    <property type="component" value="Unassembled WGS sequence"/>
</dbReference>
<keyword evidence="1" id="KW-0808">Transferase</keyword>
<name>A0A1I2K3M8_9ACTN</name>
<evidence type="ECO:0000313" key="1">
    <source>
        <dbReference type="EMBL" id="SFF60938.1"/>
    </source>
</evidence>
<protein>
    <submittedName>
        <fullName evidence="1">Streptomycin 6-kinase</fullName>
    </submittedName>
</protein>
<dbReference type="OrthoDB" id="3638028at2"/>
<organism evidence="1 2">
    <name type="scientific">Actinacidiphila alni</name>
    <dbReference type="NCBI Taxonomy" id="380248"/>
    <lineage>
        <taxon>Bacteria</taxon>
        <taxon>Bacillati</taxon>
        <taxon>Actinomycetota</taxon>
        <taxon>Actinomycetes</taxon>
        <taxon>Kitasatosporales</taxon>
        <taxon>Streptomycetaceae</taxon>
        <taxon>Actinacidiphila</taxon>
    </lineage>
</organism>
<dbReference type="GO" id="GO:0019748">
    <property type="term" value="P:secondary metabolic process"/>
    <property type="evidence" value="ECO:0007669"/>
    <property type="project" value="InterPro"/>
</dbReference>
<accession>A0A1I2K3M8</accession>
<dbReference type="Pfam" id="PF04655">
    <property type="entry name" value="APH_6_hur"/>
    <property type="match status" value="1"/>
</dbReference>
<dbReference type="InterPro" id="IPR006748">
    <property type="entry name" value="NH2Glyco/OHUrea_AB-resist_kin"/>
</dbReference>
<dbReference type="AlphaFoldDB" id="A0A1I2K3M8"/>
<dbReference type="GO" id="GO:0016301">
    <property type="term" value="F:kinase activity"/>
    <property type="evidence" value="ECO:0007669"/>
    <property type="project" value="UniProtKB-KW"/>
</dbReference>
<sequence>MASAAHHGGPGAVRLDPPERLVRTVGAWEGEAGRVWLAELPDRVGRHLERWGLTPERVFAAGGQISMIVLVRTADGTPAVLKIGMVNRETEHEHAALAHWDGRGAVRLLDADPAEGALLLERLQADVSLRSLAEPKAMLEAADLLRRLWVPPGEGHPFTSVADYTGALVPSLRERRERDFAAEVRPLIDEALEVYGDLVAGPAEDVLLHGDYHHGNVLAGERTPWLAIDPKPLVGERAYDLAWLVRDRLSTLAAQPGSRAAARRRLAKLASSLEVDPDRLRGWTLFRSVEAGVWSLSVGDQEDGELLLEFASWL</sequence>
<reference evidence="1 2" key="1">
    <citation type="submission" date="2016-10" db="EMBL/GenBank/DDBJ databases">
        <authorList>
            <person name="de Groot N.N."/>
        </authorList>
    </citation>
    <scope>NUCLEOTIDE SEQUENCE [LARGE SCALE GENOMIC DNA]</scope>
    <source>
        <strain evidence="1 2">CGMCC 4.3510</strain>
    </source>
</reference>
<gene>
    <name evidence="1" type="ORF">SAMN05216251_12132</name>
</gene>
<dbReference type="EMBL" id="FONG01000021">
    <property type="protein sequence ID" value="SFF60938.1"/>
    <property type="molecule type" value="Genomic_DNA"/>
</dbReference>